<evidence type="ECO:0000313" key="11">
    <source>
        <dbReference type="Proteomes" id="UP000053766"/>
    </source>
</evidence>
<evidence type="ECO:0000256" key="7">
    <source>
        <dbReference type="ARBA" id="ARBA00023136"/>
    </source>
</evidence>
<dbReference type="GO" id="GO:0007156">
    <property type="term" value="P:homophilic cell adhesion via plasma membrane adhesion molecules"/>
    <property type="evidence" value="ECO:0007669"/>
    <property type="project" value="InterPro"/>
</dbReference>
<dbReference type="PRINTS" id="PR00205">
    <property type="entry name" value="CADHERIN"/>
</dbReference>
<evidence type="ECO:0000313" key="10">
    <source>
        <dbReference type="EMBL" id="KJH43734.1"/>
    </source>
</evidence>
<evidence type="ECO:0000256" key="3">
    <source>
        <dbReference type="ARBA" id="ARBA00022737"/>
    </source>
</evidence>
<feature type="domain" description="Cadherin" evidence="9">
    <location>
        <begin position="295"/>
        <end position="384"/>
    </location>
</feature>
<dbReference type="OrthoDB" id="6252479at2759"/>
<proteinExistence type="predicted"/>
<keyword evidence="5" id="KW-0130">Cell adhesion</keyword>
<dbReference type="InterPro" id="IPR020894">
    <property type="entry name" value="Cadherin_CS"/>
</dbReference>
<dbReference type="EMBL" id="KN716530">
    <property type="protein sequence ID" value="KJH43734.1"/>
    <property type="molecule type" value="Genomic_DNA"/>
</dbReference>
<comment type="subcellular location">
    <subcellularLocation>
        <location evidence="1">Membrane</location>
    </subcellularLocation>
</comment>
<protein>
    <submittedName>
        <fullName evidence="10">Cadherin domain protein</fullName>
    </submittedName>
</protein>
<feature type="domain" description="Cadherin" evidence="9">
    <location>
        <begin position="161"/>
        <end position="274"/>
    </location>
</feature>
<evidence type="ECO:0000256" key="4">
    <source>
        <dbReference type="ARBA" id="ARBA00022837"/>
    </source>
</evidence>
<dbReference type="SMART" id="SM00112">
    <property type="entry name" value="CA"/>
    <property type="match status" value="2"/>
</dbReference>
<dbReference type="GO" id="GO:0005886">
    <property type="term" value="C:plasma membrane"/>
    <property type="evidence" value="ECO:0007669"/>
    <property type="project" value="InterPro"/>
</dbReference>
<evidence type="ECO:0000256" key="1">
    <source>
        <dbReference type="ARBA" id="ARBA00004370"/>
    </source>
</evidence>
<evidence type="ECO:0000256" key="2">
    <source>
        <dbReference type="ARBA" id="ARBA00022692"/>
    </source>
</evidence>
<reference evidence="10 11" key="1">
    <citation type="submission" date="2013-11" db="EMBL/GenBank/DDBJ databases">
        <title>Draft genome of the bovine lungworm Dictyocaulus viviparus.</title>
        <authorList>
            <person name="Mitreva M."/>
        </authorList>
    </citation>
    <scope>NUCLEOTIDE SEQUENCE [LARGE SCALE GENOMIC DNA]</scope>
    <source>
        <strain evidence="10 11">HannoverDv2000</strain>
    </source>
</reference>
<keyword evidence="7" id="KW-0472">Membrane</keyword>
<keyword evidence="2" id="KW-0812">Transmembrane</keyword>
<dbReference type="InterPro" id="IPR050971">
    <property type="entry name" value="Cadherin-domain_protein"/>
</dbReference>
<evidence type="ECO:0000256" key="5">
    <source>
        <dbReference type="ARBA" id="ARBA00022889"/>
    </source>
</evidence>
<evidence type="ECO:0000259" key="9">
    <source>
        <dbReference type="PROSITE" id="PS50268"/>
    </source>
</evidence>
<dbReference type="InterPro" id="IPR015919">
    <property type="entry name" value="Cadherin-like_sf"/>
</dbReference>
<dbReference type="GO" id="GO:0005509">
    <property type="term" value="F:calcium ion binding"/>
    <property type="evidence" value="ECO:0007669"/>
    <property type="project" value="UniProtKB-UniRule"/>
</dbReference>
<keyword evidence="6" id="KW-1133">Transmembrane helix</keyword>
<reference evidence="11" key="2">
    <citation type="journal article" date="2016" name="Sci. Rep.">
        <title>Dictyocaulus viviparus genome, variome and transcriptome elucidate lungworm biology and support future intervention.</title>
        <authorList>
            <person name="McNulty S.N."/>
            <person name="Strube C."/>
            <person name="Rosa B.A."/>
            <person name="Martin J.C."/>
            <person name="Tyagi R."/>
            <person name="Choi Y.J."/>
            <person name="Wang Q."/>
            <person name="Hallsworth Pepin K."/>
            <person name="Zhang X."/>
            <person name="Ozersky P."/>
            <person name="Wilson R.K."/>
            <person name="Sternberg P.W."/>
            <person name="Gasser R.B."/>
            <person name="Mitreva M."/>
        </authorList>
    </citation>
    <scope>NUCLEOTIDE SEQUENCE [LARGE SCALE GENOMIC DNA]</scope>
    <source>
        <strain evidence="11">HannoverDv2000</strain>
    </source>
</reference>
<dbReference type="CDD" id="cd11304">
    <property type="entry name" value="Cadherin_repeat"/>
    <property type="match status" value="2"/>
</dbReference>
<sequence>MSYLSCCQFDPVSSDFHFVDEKCLVNRLLTIQVFDPAADMPQFPKNLPDKAVFVETTPGSEVAVVIAGPTLTRKPTVDKIRYELLKDFNGLFAVKDGGQVILNRAPMNIERNRYYTLNISAKNSYGEDSTLLNIFVEGHANSTESGSASQEINSTSICYFPVRVYNAEIMENQGGRHRIAKVTSTCENDDRFFEYSMSTFTEDFYLNPSTGELFAVRPLDRERRTFYLLYVAVSTSARHIRENPIIEKAKRKLSEYETLVVVRVLDENDNTPTFIRPNSDQTITASVIWQARLFSTVLQLKAKDNDEHPQLSYSISNDDANYFFVNATTGVVMLAKTIADYAKNQLTFTATVTDGIHHTDVTVVIHVISPSSSLVQLTAEIPYSKLDQNVVVKMLNELTGMDNHLVAEQQSVGNHEHIGVNRSHIFVYALDRKSNVPYSKEDLMNKRKVVWSGDREYMVSSTTGPRPYDVAAFSRTTAQRVLSARPLPEPLTNQIEVAVSPIFVDNTVIAEKSDTLTNFSNSVRYRSHSHVELSAKELVNGSS</sequence>
<dbReference type="PANTHER" id="PTHR24025">
    <property type="entry name" value="DESMOGLEIN FAMILY MEMBER"/>
    <property type="match status" value="1"/>
</dbReference>
<keyword evidence="11" id="KW-1185">Reference proteome</keyword>
<accession>A0A0D8XIY1</accession>
<dbReference type="PANTHER" id="PTHR24025:SF23">
    <property type="entry name" value="NEURAL-CADHERIN"/>
    <property type="match status" value="1"/>
</dbReference>
<name>A0A0D8XIY1_DICVI</name>
<keyword evidence="4 8" id="KW-0106">Calcium</keyword>
<dbReference type="PROSITE" id="PS00232">
    <property type="entry name" value="CADHERIN_1"/>
    <property type="match status" value="1"/>
</dbReference>
<dbReference type="PROSITE" id="PS50268">
    <property type="entry name" value="CADHERIN_2"/>
    <property type="match status" value="2"/>
</dbReference>
<evidence type="ECO:0000256" key="8">
    <source>
        <dbReference type="PROSITE-ProRule" id="PRU00043"/>
    </source>
</evidence>
<gene>
    <name evidence="10" type="ORF">DICVIV_10251</name>
</gene>
<dbReference type="SUPFAM" id="SSF49313">
    <property type="entry name" value="Cadherin-like"/>
    <property type="match status" value="2"/>
</dbReference>
<keyword evidence="3" id="KW-0677">Repeat</keyword>
<dbReference type="AlphaFoldDB" id="A0A0D8XIY1"/>
<dbReference type="InterPro" id="IPR002126">
    <property type="entry name" value="Cadherin-like_dom"/>
</dbReference>
<dbReference type="GO" id="GO:0005911">
    <property type="term" value="C:cell-cell junction"/>
    <property type="evidence" value="ECO:0007669"/>
    <property type="project" value="TreeGrafter"/>
</dbReference>
<organism evidence="10 11">
    <name type="scientific">Dictyocaulus viviparus</name>
    <name type="common">Bovine lungworm</name>
    <dbReference type="NCBI Taxonomy" id="29172"/>
    <lineage>
        <taxon>Eukaryota</taxon>
        <taxon>Metazoa</taxon>
        <taxon>Ecdysozoa</taxon>
        <taxon>Nematoda</taxon>
        <taxon>Chromadorea</taxon>
        <taxon>Rhabditida</taxon>
        <taxon>Rhabditina</taxon>
        <taxon>Rhabditomorpha</taxon>
        <taxon>Strongyloidea</taxon>
        <taxon>Metastrongylidae</taxon>
        <taxon>Dictyocaulus</taxon>
    </lineage>
</organism>
<evidence type="ECO:0000256" key="6">
    <source>
        <dbReference type="ARBA" id="ARBA00022989"/>
    </source>
</evidence>
<dbReference type="Gene3D" id="2.60.40.60">
    <property type="entry name" value="Cadherins"/>
    <property type="match status" value="2"/>
</dbReference>
<dbReference type="Proteomes" id="UP000053766">
    <property type="component" value="Unassembled WGS sequence"/>
</dbReference>
<dbReference type="STRING" id="29172.A0A0D8XIY1"/>